<evidence type="ECO:0000313" key="2">
    <source>
        <dbReference type="EMBL" id="MFC4603152.1"/>
    </source>
</evidence>
<gene>
    <name evidence="2" type="ORF">ACFO6S_05565</name>
</gene>
<comment type="caution">
    <text evidence="2">The sequence shown here is derived from an EMBL/GenBank/DDBJ whole genome shotgun (WGS) entry which is preliminary data.</text>
</comment>
<keyword evidence="3" id="KW-1185">Reference proteome</keyword>
<dbReference type="RefSeq" id="WP_378414883.1">
    <property type="nucleotide sequence ID" value="NZ_JBHSFO010000002.1"/>
</dbReference>
<reference evidence="3" key="1">
    <citation type="journal article" date="2019" name="Int. J. Syst. Evol. Microbiol.">
        <title>The Global Catalogue of Microorganisms (GCM) 10K type strain sequencing project: providing services to taxonomists for standard genome sequencing and annotation.</title>
        <authorList>
            <consortium name="The Broad Institute Genomics Platform"/>
            <consortium name="The Broad Institute Genome Sequencing Center for Infectious Disease"/>
            <person name="Wu L."/>
            <person name="Ma J."/>
        </authorList>
    </citation>
    <scope>NUCLEOTIDE SEQUENCE [LARGE SCALE GENOMIC DNA]</scope>
    <source>
        <strain evidence="3">CCUG 54520</strain>
    </source>
</reference>
<organism evidence="2 3">
    <name type="scientific">Rhodococcus kronopolitis</name>
    <dbReference type="NCBI Taxonomy" id="1460226"/>
    <lineage>
        <taxon>Bacteria</taxon>
        <taxon>Bacillati</taxon>
        <taxon>Actinomycetota</taxon>
        <taxon>Actinomycetes</taxon>
        <taxon>Mycobacteriales</taxon>
        <taxon>Nocardiaceae</taxon>
        <taxon>Rhodococcus</taxon>
    </lineage>
</organism>
<sequence length="160" mass="15720">MRTHTTTLAVSVLAAAVTVGAAGTANAAATTIPVDSTYIVGVDIEPGLYASPGPIDGDVNCWGTRLAGFSGETDDVIAYAYGHGRVVVDIKPTDAAFESWNCLPWNRIGDSPSAAPAPAAPAAPAPAAPDLTVPLIGSAVVGSAVLPAVGALLLTGSAAA</sequence>
<feature type="chain" id="PRO_5046320740" evidence="1">
    <location>
        <begin position="28"/>
        <end position="160"/>
    </location>
</feature>
<name>A0ABV9FNE1_9NOCA</name>
<protein>
    <submittedName>
        <fullName evidence="2">Uncharacterized protein</fullName>
    </submittedName>
</protein>
<keyword evidence="1" id="KW-0732">Signal</keyword>
<evidence type="ECO:0000313" key="3">
    <source>
        <dbReference type="Proteomes" id="UP001595914"/>
    </source>
</evidence>
<dbReference type="EMBL" id="JBHSFO010000002">
    <property type="protein sequence ID" value="MFC4603152.1"/>
    <property type="molecule type" value="Genomic_DNA"/>
</dbReference>
<dbReference type="Proteomes" id="UP001595914">
    <property type="component" value="Unassembled WGS sequence"/>
</dbReference>
<proteinExistence type="predicted"/>
<feature type="signal peptide" evidence="1">
    <location>
        <begin position="1"/>
        <end position="27"/>
    </location>
</feature>
<evidence type="ECO:0000256" key="1">
    <source>
        <dbReference type="SAM" id="SignalP"/>
    </source>
</evidence>
<accession>A0ABV9FNE1</accession>